<evidence type="ECO:0000256" key="1">
    <source>
        <dbReference type="SAM" id="Phobius"/>
    </source>
</evidence>
<accession>E4YSX1</accession>
<keyword evidence="1" id="KW-0472">Membrane</keyword>
<protein>
    <submittedName>
        <fullName evidence="2">Uncharacterized protein</fullName>
    </submittedName>
</protein>
<dbReference type="AlphaFoldDB" id="E4YSX1"/>
<proteinExistence type="predicted"/>
<keyword evidence="1" id="KW-0812">Transmembrane</keyword>
<keyword evidence="1" id="KW-1133">Transmembrane helix</keyword>
<organism evidence="2">
    <name type="scientific">Oikopleura dioica</name>
    <name type="common">Tunicate</name>
    <dbReference type="NCBI Taxonomy" id="34765"/>
    <lineage>
        <taxon>Eukaryota</taxon>
        <taxon>Metazoa</taxon>
        <taxon>Chordata</taxon>
        <taxon>Tunicata</taxon>
        <taxon>Appendicularia</taxon>
        <taxon>Copelata</taxon>
        <taxon>Oikopleuridae</taxon>
        <taxon>Oikopleura</taxon>
    </lineage>
</organism>
<evidence type="ECO:0000313" key="2">
    <source>
        <dbReference type="EMBL" id="CBY38560.1"/>
    </source>
</evidence>
<feature type="transmembrane region" description="Helical" evidence="1">
    <location>
        <begin position="25"/>
        <end position="49"/>
    </location>
</feature>
<dbReference type="EMBL" id="FN655259">
    <property type="protein sequence ID" value="CBY38560.1"/>
    <property type="molecule type" value="Genomic_DNA"/>
</dbReference>
<dbReference type="Proteomes" id="UP000011014">
    <property type="component" value="Unassembled WGS sequence"/>
</dbReference>
<gene>
    <name evidence="2" type="ORF">GSOID_T00032510001</name>
</gene>
<reference evidence="2" key="1">
    <citation type="journal article" date="2010" name="Science">
        <title>Plasticity of animal genome architecture unmasked by rapid evolution of a pelagic tunicate.</title>
        <authorList>
            <person name="Denoeud F."/>
            <person name="Henriet S."/>
            <person name="Mungpakdee S."/>
            <person name="Aury J.M."/>
            <person name="Da Silva C."/>
            <person name="Brinkmann H."/>
            <person name="Mikhaleva J."/>
            <person name="Olsen L.C."/>
            <person name="Jubin C."/>
            <person name="Canestro C."/>
            <person name="Bouquet J.M."/>
            <person name="Danks G."/>
            <person name="Poulain J."/>
            <person name="Campsteijn C."/>
            <person name="Adamski M."/>
            <person name="Cross I."/>
            <person name="Yadetie F."/>
            <person name="Muffato M."/>
            <person name="Louis A."/>
            <person name="Butcher S."/>
            <person name="Tsagkogeorga G."/>
            <person name="Konrad A."/>
            <person name="Singh S."/>
            <person name="Jensen M.F."/>
            <person name="Cong E.H."/>
            <person name="Eikeseth-Otteraa H."/>
            <person name="Noel B."/>
            <person name="Anthouard V."/>
            <person name="Porcel B.M."/>
            <person name="Kachouri-Lafond R."/>
            <person name="Nishino A."/>
            <person name="Ugolini M."/>
            <person name="Chourrout P."/>
            <person name="Nishida H."/>
            <person name="Aasland R."/>
            <person name="Huzurbazar S."/>
            <person name="Westhof E."/>
            <person name="Delsuc F."/>
            <person name="Lehrach H."/>
            <person name="Reinhardt R."/>
            <person name="Weissenbach J."/>
            <person name="Roy S.W."/>
            <person name="Artiguenave F."/>
            <person name="Postlethwait J.H."/>
            <person name="Manak J.R."/>
            <person name="Thompson E.M."/>
            <person name="Jaillon O."/>
            <person name="Du Pasquier L."/>
            <person name="Boudinot P."/>
            <person name="Liberles D.A."/>
            <person name="Volff J.N."/>
            <person name="Philippe H."/>
            <person name="Lenhard B."/>
            <person name="Roest Crollius H."/>
            <person name="Wincker P."/>
            <person name="Chourrout D."/>
        </authorList>
    </citation>
    <scope>NUCLEOTIDE SEQUENCE [LARGE SCALE GENOMIC DNA]</scope>
</reference>
<sequence>MSNLKYSIDDLKTQLDSGMIDIKNYLFGVLLCCSLITVTLFISAAFSIYKSRMNKRKRRRYKELKKSTLKRTNSICTELGQN</sequence>
<name>E4YSX1_OIKDI</name>